<comment type="caution">
    <text evidence="2">The sequence shown here is derived from an EMBL/GenBank/DDBJ whole genome shotgun (WGS) entry which is preliminary data.</text>
</comment>
<dbReference type="EMBL" id="CAUYUJ010019171">
    <property type="protein sequence ID" value="CAK0889119.1"/>
    <property type="molecule type" value="Genomic_DNA"/>
</dbReference>
<evidence type="ECO:0000313" key="2">
    <source>
        <dbReference type="EMBL" id="CAK0889119.1"/>
    </source>
</evidence>
<evidence type="ECO:0000313" key="3">
    <source>
        <dbReference type="Proteomes" id="UP001189429"/>
    </source>
</evidence>
<proteinExistence type="predicted"/>
<protein>
    <recommendedName>
        <fullName evidence="4">RNA-directed RNA polymerase</fullName>
    </recommendedName>
</protein>
<accession>A0ABN9WQX9</accession>
<evidence type="ECO:0000256" key="1">
    <source>
        <dbReference type="SAM" id="MobiDB-lite"/>
    </source>
</evidence>
<gene>
    <name evidence="2" type="ORF">PCOR1329_LOCUS69757</name>
</gene>
<reference evidence="2" key="1">
    <citation type="submission" date="2023-10" db="EMBL/GenBank/DDBJ databases">
        <authorList>
            <person name="Chen Y."/>
            <person name="Shah S."/>
            <person name="Dougan E. K."/>
            <person name="Thang M."/>
            <person name="Chan C."/>
        </authorList>
    </citation>
    <scope>NUCLEOTIDE SEQUENCE [LARGE SCALE GENOMIC DNA]</scope>
</reference>
<keyword evidence="3" id="KW-1185">Reference proteome</keyword>
<name>A0ABN9WQX9_9DINO</name>
<feature type="region of interest" description="Disordered" evidence="1">
    <location>
        <begin position="834"/>
        <end position="857"/>
    </location>
</feature>
<organism evidence="2 3">
    <name type="scientific">Prorocentrum cordatum</name>
    <dbReference type="NCBI Taxonomy" id="2364126"/>
    <lineage>
        <taxon>Eukaryota</taxon>
        <taxon>Sar</taxon>
        <taxon>Alveolata</taxon>
        <taxon>Dinophyceae</taxon>
        <taxon>Prorocentrales</taxon>
        <taxon>Prorocentraceae</taxon>
        <taxon>Prorocentrum</taxon>
    </lineage>
</organism>
<dbReference type="Proteomes" id="UP001189429">
    <property type="component" value="Unassembled WGS sequence"/>
</dbReference>
<evidence type="ECO:0008006" key="4">
    <source>
        <dbReference type="Google" id="ProtNLM"/>
    </source>
</evidence>
<feature type="compositionally biased region" description="Gly residues" evidence="1">
    <location>
        <begin position="838"/>
        <end position="854"/>
    </location>
</feature>
<sequence>MKWGVSVDNALKVATDTGLARFQLPEREADRPSAFHWPRLTVASDMGSDGLCCLSWLRSQQVNIFEAPDVNHGNWNDIRLALQQTGLWPFFLMQITAFNSFHGPWDESRFWHEVREAVSEYCSVSATAEGCPIFNYYLEAILRDMGCPERYKEKGIAEEIFGDLADSACFRRKGAKCSLNRFMGGLYKFRYEEKADWHKKLIGCLYWGITSGKFKKSKFAQTFKAPLVANADVEDDGDQPVQAGEVTLKQLWQVCENSLHVATVIYGDEENLMKSRLIDFVCSSAMGWHSEQNKTLRSCESNLSWLQGQCHDAFVPSVRDAFGVFFDPKAMDDMILNPAYVKENIGGLDVNHPLFAMHNDHAELAVRLAFNLAGCRLRRCMWFLRGWPARGCLFGTKVPLHVAEATRDRLKADWENFKALKAVKPGNPCVKHSVFTEASSLQLVRIMEEETWQLTDRVRAWADKAYSGIVSTQITEDAFNRQRRGEKKGSNRLVSRIRRHSVLVQRKVIQSVHKYKPVKYHNVVPPKNRKLPDEAFHSNAKDATLNMLAIPGHASSASWYSPSAQNFPQRYVELEMVDQLCGENKQWHRLDSTWWSYLLDGPTILVRKTGSAQWYFSLGMFASGDGALGWPAKCVDEEIRRIVPDAGPGRFFVPDLECDGNHMHWLFMTADDGFEGMVFSVRSPLWHLRSKGDGDSFKDIPPRLLVQASDGDGAQPLLRLAALQAFYKIPKHILVKICEIKGLGVSAESSLFDVLFRLVQHCTGLEDNHTLEILLKRMKVKDDDLTSLFGMDGLEDIVAKEDKAELKKVKGKIEKDDEVRKSFLREWKQKHEKVKAPGGAGAGKGAGRGKGKGGILPPMPGLPKDVKFVESELTRDYVQARLPPAAYVWRSKGGSWQVHLAPHSRISRSWNKWGEVGACREVLQGVWRQYLGAKGLPDDACPIKGIFS</sequence>